<dbReference type="EMBL" id="QGDO01000001">
    <property type="protein sequence ID" value="PWJ44932.1"/>
    <property type="molecule type" value="Genomic_DNA"/>
</dbReference>
<name>A0A315ZI05_SEDFL</name>
<dbReference type="RefSeq" id="WP_109616395.1">
    <property type="nucleotide sequence ID" value="NZ_QGDO01000001.1"/>
</dbReference>
<evidence type="ECO:0000313" key="6">
    <source>
        <dbReference type="EMBL" id="PWJ44932.1"/>
    </source>
</evidence>
<dbReference type="PROSITE" id="PS50072">
    <property type="entry name" value="CSA_PPIASE_2"/>
    <property type="match status" value="1"/>
</dbReference>
<evidence type="ECO:0000256" key="2">
    <source>
        <dbReference type="ARBA" id="ARBA00023110"/>
    </source>
</evidence>
<keyword evidence="3 4" id="KW-0413">Isomerase</keyword>
<comment type="similarity">
    <text evidence="1 4">Belongs to the cyclophilin-type PPIase family.</text>
</comment>
<dbReference type="Gene3D" id="2.40.100.10">
    <property type="entry name" value="Cyclophilin-like"/>
    <property type="match status" value="1"/>
</dbReference>
<dbReference type="InterPro" id="IPR002130">
    <property type="entry name" value="Cyclophilin-type_PPIase_dom"/>
</dbReference>
<evidence type="ECO:0000259" key="5">
    <source>
        <dbReference type="PROSITE" id="PS50072"/>
    </source>
</evidence>
<dbReference type="Proteomes" id="UP000245535">
    <property type="component" value="Unassembled WGS sequence"/>
</dbReference>
<dbReference type="OrthoDB" id="9807797at2"/>
<sequence length="215" mass="23863">MKKQILFSLLLAFFFSVGNSYAQKKKKKDEIVTIHTSYGDIVVVLFDETPNHKGNFLNLAKTGFYDSTAFHRVLLDFVVQGGDPNTKPDAKDDRVGLGSEGDDIKAEIVEGILHDRGRIGAARQGDQINPEKKSSASQFYFVQAKDGAHHLDGDYTVFGEVISGMDVVDEIAEVKVDSKGLPEEPVRISMDVKKMKAKKVMKMYGYDLSKSPLNK</sequence>
<dbReference type="InterPro" id="IPR020892">
    <property type="entry name" value="Cyclophilin-type_PPIase_CS"/>
</dbReference>
<protein>
    <recommendedName>
        <fullName evidence="4">Peptidyl-prolyl cis-trans isomerase</fullName>
        <shortName evidence="4">PPIase</shortName>
        <ecNumber evidence="4">5.2.1.8</ecNumber>
    </recommendedName>
</protein>
<dbReference type="PROSITE" id="PS00170">
    <property type="entry name" value="CSA_PPIASE_1"/>
    <property type="match status" value="1"/>
</dbReference>
<proteinExistence type="inferred from homology"/>
<evidence type="ECO:0000256" key="3">
    <source>
        <dbReference type="ARBA" id="ARBA00023235"/>
    </source>
</evidence>
<dbReference type="Pfam" id="PF00160">
    <property type="entry name" value="Pro_isomerase"/>
    <property type="match status" value="1"/>
</dbReference>
<feature type="domain" description="PPIase cyclophilin-type" evidence="5">
    <location>
        <begin position="30"/>
        <end position="189"/>
    </location>
</feature>
<dbReference type="InterPro" id="IPR044666">
    <property type="entry name" value="Cyclophilin_A-like"/>
</dbReference>
<organism evidence="6 7">
    <name type="scientific">Sediminitomix flava</name>
    <dbReference type="NCBI Taxonomy" id="379075"/>
    <lineage>
        <taxon>Bacteria</taxon>
        <taxon>Pseudomonadati</taxon>
        <taxon>Bacteroidota</taxon>
        <taxon>Cytophagia</taxon>
        <taxon>Cytophagales</taxon>
        <taxon>Flammeovirgaceae</taxon>
        <taxon>Sediminitomix</taxon>
    </lineage>
</organism>
<keyword evidence="7" id="KW-1185">Reference proteome</keyword>
<dbReference type="AlphaFoldDB" id="A0A315ZI05"/>
<feature type="chain" id="PRO_5016189645" description="Peptidyl-prolyl cis-trans isomerase" evidence="4">
    <location>
        <begin position="23"/>
        <end position="215"/>
    </location>
</feature>
<dbReference type="GO" id="GO:0003755">
    <property type="term" value="F:peptidyl-prolyl cis-trans isomerase activity"/>
    <property type="evidence" value="ECO:0007669"/>
    <property type="project" value="UniProtKB-UniRule"/>
</dbReference>
<gene>
    <name evidence="6" type="ORF">BC781_1011321</name>
</gene>
<comment type="catalytic activity">
    <reaction evidence="4">
        <text>[protein]-peptidylproline (omega=180) = [protein]-peptidylproline (omega=0)</text>
        <dbReference type="Rhea" id="RHEA:16237"/>
        <dbReference type="Rhea" id="RHEA-COMP:10747"/>
        <dbReference type="Rhea" id="RHEA-COMP:10748"/>
        <dbReference type="ChEBI" id="CHEBI:83833"/>
        <dbReference type="ChEBI" id="CHEBI:83834"/>
        <dbReference type="EC" id="5.2.1.8"/>
    </reaction>
</comment>
<reference evidence="6 7" key="1">
    <citation type="submission" date="2018-03" db="EMBL/GenBank/DDBJ databases">
        <title>Genomic Encyclopedia of Archaeal and Bacterial Type Strains, Phase II (KMG-II): from individual species to whole genera.</title>
        <authorList>
            <person name="Goeker M."/>
        </authorList>
    </citation>
    <scope>NUCLEOTIDE SEQUENCE [LARGE SCALE GENOMIC DNA]</scope>
    <source>
        <strain evidence="6 7">DSM 28229</strain>
    </source>
</reference>
<keyword evidence="2 4" id="KW-0697">Rotamase</keyword>
<dbReference type="PANTHER" id="PTHR45625">
    <property type="entry name" value="PEPTIDYL-PROLYL CIS-TRANS ISOMERASE-RELATED"/>
    <property type="match status" value="1"/>
</dbReference>
<dbReference type="PANTHER" id="PTHR45625:SF4">
    <property type="entry name" value="PEPTIDYLPROLYL ISOMERASE DOMAIN AND WD REPEAT-CONTAINING PROTEIN 1"/>
    <property type="match status" value="1"/>
</dbReference>
<dbReference type="CDD" id="cd00317">
    <property type="entry name" value="cyclophilin"/>
    <property type="match status" value="1"/>
</dbReference>
<dbReference type="EC" id="5.2.1.8" evidence="4"/>
<comment type="caution">
    <text evidence="6">The sequence shown here is derived from an EMBL/GenBank/DDBJ whole genome shotgun (WGS) entry which is preliminary data.</text>
</comment>
<dbReference type="InterPro" id="IPR029000">
    <property type="entry name" value="Cyclophilin-like_dom_sf"/>
</dbReference>
<keyword evidence="4" id="KW-0732">Signal</keyword>
<dbReference type="GO" id="GO:0006457">
    <property type="term" value="P:protein folding"/>
    <property type="evidence" value="ECO:0007669"/>
    <property type="project" value="InterPro"/>
</dbReference>
<evidence type="ECO:0000313" key="7">
    <source>
        <dbReference type="Proteomes" id="UP000245535"/>
    </source>
</evidence>
<dbReference type="SUPFAM" id="SSF50891">
    <property type="entry name" value="Cyclophilin-like"/>
    <property type="match status" value="1"/>
</dbReference>
<evidence type="ECO:0000256" key="1">
    <source>
        <dbReference type="ARBA" id="ARBA00007365"/>
    </source>
</evidence>
<comment type="function">
    <text evidence="4">PPIases accelerate the folding of proteins. It catalyzes the cis-trans isomerization of proline imidic peptide bonds in oligopeptides.</text>
</comment>
<dbReference type="PRINTS" id="PR00153">
    <property type="entry name" value="CSAPPISMRASE"/>
</dbReference>
<feature type="signal peptide" evidence="4">
    <location>
        <begin position="1"/>
        <end position="22"/>
    </location>
</feature>
<accession>A0A315ZI05</accession>
<evidence type="ECO:0000256" key="4">
    <source>
        <dbReference type="RuleBase" id="RU363019"/>
    </source>
</evidence>